<sequence>MSETFEVQQERAAESSSAAAYAESSSAAIHSESSSAAIHSESSSAATPSESASSKVGASESSSAENPAAAITPGPSASLTTATKSSALIPTTASQSTPGTLSSAPSITNVASNNTLPSGSHKASYSGGTLAGAIVGSIAGTCLLALLAFLYLRRRRERNHSPEMTRTSFAVTSDTPKQSGQIHSHFLGHTVASTQENPSPPISPVIGSSFDLSSYIPAPADDNAVCTRIQTLFDQASLHIDNYYSYSNPSLRLTQDALACTIQYDSPFLPSLLATILSNPRAQRPALTHVLVRALLEATQPGSRGVSLLPSCYKLSPQQQETSTFDLDDHRTMFAWRMLTAHLYSRSHGIQGSTSMEIQRDAITALAKSFTTAFAPYSDPSFSEAHRLGHLTSVVRAAADLGAWLFSQPCFFEFRWTSVVTPLNQLIMFPAVVKVGNEQGRRISVPHTLVAETTARI</sequence>
<proteinExistence type="predicted"/>
<reference evidence="3" key="1">
    <citation type="submission" date="2022-12" db="EMBL/GenBank/DDBJ databases">
        <authorList>
            <person name="Petersen C."/>
        </authorList>
    </citation>
    <scope>NUCLEOTIDE SEQUENCE</scope>
    <source>
        <strain evidence="3">IBT 15544</strain>
    </source>
</reference>
<comment type="caution">
    <text evidence="3">The sequence shown here is derived from an EMBL/GenBank/DDBJ whole genome shotgun (WGS) entry which is preliminary data.</text>
</comment>
<organism evidence="3 4">
    <name type="scientific">Penicillium cinerascens</name>
    <dbReference type="NCBI Taxonomy" id="70096"/>
    <lineage>
        <taxon>Eukaryota</taxon>
        <taxon>Fungi</taxon>
        <taxon>Dikarya</taxon>
        <taxon>Ascomycota</taxon>
        <taxon>Pezizomycotina</taxon>
        <taxon>Eurotiomycetes</taxon>
        <taxon>Eurotiomycetidae</taxon>
        <taxon>Eurotiales</taxon>
        <taxon>Aspergillaceae</taxon>
        <taxon>Penicillium</taxon>
    </lineage>
</organism>
<dbReference type="AlphaFoldDB" id="A0A9W9NEH5"/>
<protein>
    <submittedName>
        <fullName evidence="3">Uncharacterized protein</fullName>
    </submittedName>
</protein>
<keyword evidence="2" id="KW-0812">Transmembrane</keyword>
<name>A0A9W9NEH5_9EURO</name>
<keyword evidence="4" id="KW-1185">Reference proteome</keyword>
<feature type="compositionally biased region" description="Low complexity" evidence="1">
    <location>
        <begin position="14"/>
        <end position="82"/>
    </location>
</feature>
<keyword evidence="2" id="KW-1133">Transmembrane helix</keyword>
<evidence type="ECO:0000256" key="1">
    <source>
        <dbReference type="SAM" id="MobiDB-lite"/>
    </source>
</evidence>
<feature type="region of interest" description="Disordered" evidence="1">
    <location>
        <begin position="1"/>
        <end position="82"/>
    </location>
</feature>
<feature type="transmembrane region" description="Helical" evidence="2">
    <location>
        <begin position="130"/>
        <end position="152"/>
    </location>
</feature>
<dbReference type="Proteomes" id="UP001150904">
    <property type="component" value="Unassembled WGS sequence"/>
</dbReference>
<dbReference type="RefSeq" id="XP_058312974.1">
    <property type="nucleotide sequence ID" value="XM_058447563.1"/>
</dbReference>
<dbReference type="EMBL" id="JAPQKR010000004">
    <property type="protein sequence ID" value="KAJ5218401.1"/>
    <property type="molecule type" value="Genomic_DNA"/>
</dbReference>
<dbReference type="GeneID" id="83174863"/>
<keyword evidence="2" id="KW-0472">Membrane</keyword>
<dbReference type="OrthoDB" id="5421765at2759"/>
<evidence type="ECO:0000256" key="2">
    <source>
        <dbReference type="SAM" id="Phobius"/>
    </source>
</evidence>
<gene>
    <name evidence="3" type="ORF">N7498_000500</name>
</gene>
<accession>A0A9W9NEH5</accession>
<evidence type="ECO:0000313" key="3">
    <source>
        <dbReference type="EMBL" id="KAJ5218401.1"/>
    </source>
</evidence>
<reference evidence="3" key="2">
    <citation type="journal article" date="2023" name="IMA Fungus">
        <title>Comparative genomic study of the Penicillium genus elucidates a diverse pangenome and 15 lateral gene transfer events.</title>
        <authorList>
            <person name="Petersen C."/>
            <person name="Sorensen T."/>
            <person name="Nielsen M.R."/>
            <person name="Sondergaard T.E."/>
            <person name="Sorensen J.L."/>
            <person name="Fitzpatrick D.A."/>
            <person name="Frisvad J.C."/>
            <person name="Nielsen K.L."/>
        </authorList>
    </citation>
    <scope>NUCLEOTIDE SEQUENCE</scope>
    <source>
        <strain evidence="3">IBT 15544</strain>
    </source>
</reference>
<evidence type="ECO:0000313" key="4">
    <source>
        <dbReference type="Proteomes" id="UP001150904"/>
    </source>
</evidence>